<proteinExistence type="predicted"/>
<comment type="caution">
    <text evidence="2">The sequence shown here is derived from an EMBL/GenBank/DDBJ whole genome shotgun (WGS) entry which is preliminary data.</text>
</comment>
<feature type="domain" description="Condensation" evidence="1">
    <location>
        <begin position="4"/>
        <end position="93"/>
    </location>
</feature>
<feature type="non-terminal residue" evidence="2">
    <location>
        <position position="96"/>
    </location>
</feature>
<dbReference type="RefSeq" id="WP_188179366.1">
    <property type="nucleotide sequence ID" value="NZ_JACVQF010000136.1"/>
</dbReference>
<feature type="non-terminal residue" evidence="2">
    <location>
        <position position="1"/>
    </location>
</feature>
<dbReference type="Pfam" id="PF00668">
    <property type="entry name" value="Condensation"/>
    <property type="match status" value="1"/>
</dbReference>
<evidence type="ECO:0000259" key="1">
    <source>
        <dbReference type="Pfam" id="PF00668"/>
    </source>
</evidence>
<dbReference type="InterPro" id="IPR001242">
    <property type="entry name" value="Condensation_dom"/>
</dbReference>
<protein>
    <recommendedName>
        <fullName evidence="1">Condensation domain-containing protein</fullName>
    </recommendedName>
</protein>
<dbReference type="AlphaFoldDB" id="A0A926KWV4"/>
<reference evidence="2" key="2">
    <citation type="submission" date="2020-09" db="EMBL/GenBank/DDBJ databases">
        <authorList>
            <person name="Luo X."/>
        </authorList>
    </citation>
    <scope>NUCLEOTIDE SEQUENCE</scope>
    <source>
        <strain evidence="2">TRM S81-3</strain>
    </source>
</reference>
<name>A0A926KWV4_9ACTN</name>
<dbReference type="Gene3D" id="3.30.559.10">
    <property type="entry name" value="Chloramphenicol acetyltransferase-like domain"/>
    <property type="match status" value="1"/>
</dbReference>
<dbReference type="Proteomes" id="UP000621210">
    <property type="component" value="Unassembled WGS sequence"/>
</dbReference>
<gene>
    <name evidence="2" type="ORF">H0H10_03820</name>
</gene>
<keyword evidence="3" id="KW-1185">Reference proteome</keyword>
<reference evidence="2" key="1">
    <citation type="submission" date="2020-09" db="EMBL/GenBank/DDBJ databases">
        <title>Streptomyces grisecoloratus sp. nov., isolated from cotton soil.</title>
        <authorList>
            <person name="Xing L."/>
        </authorList>
    </citation>
    <scope>NUCLEOTIDE SEQUENCE</scope>
    <source>
        <strain evidence="2">TRM S81-3</strain>
    </source>
</reference>
<accession>A0A926KWV4</accession>
<dbReference type="SUPFAM" id="SSF52777">
    <property type="entry name" value="CoA-dependent acyltransferases"/>
    <property type="match status" value="1"/>
</dbReference>
<evidence type="ECO:0000313" key="2">
    <source>
        <dbReference type="EMBL" id="MBD0418305.1"/>
    </source>
</evidence>
<organism evidence="2 3">
    <name type="scientific">Streptomyces griseicoloratus</name>
    <dbReference type="NCBI Taxonomy" id="2752516"/>
    <lineage>
        <taxon>Bacteria</taxon>
        <taxon>Bacillati</taxon>
        <taxon>Actinomycetota</taxon>
        <taxon>Actinomycetes</taxon>
        <taxon>Kitasatosporales</taxon>
        <taxon>Streptomycetaceae</taxon>
        <taxon>Streptomyces</taxon>
    </lineage>
</organism>
<dbReference type="GO" id="GO:0008610">
    <property type="term" value="P:lipid biosynthetic process"/>
    <property type="evidence" value="ECO:0007669"/>
    <property type="project" value="UniProtKB-ARBA"/>
</dbReference>
<dbReference type="EMBL" id="JACVQF010000136">
    <property type="protein sequence ID" value="MBD0418305.1"/>
    <property type="molecule type" value="Genomic_DNA"/>
</dbReference>
<sequence>PSVDGEPYQHILPVEDTGFELTTTDVTPDQLSDQVRQTSCYAFELSSEIPLRASLFALGGDEYVLVLLVHHIASDGWSMGPLARDLSVAYAARVEG</sequence>
<dbReference type="InterPro" id="IPR023213">
    <property type="entry name" value="CAT-like_dom_sf"/>
</dbReference>
<dbReference type="GO" id="GO:0003824">
    <property type="term" value="F:catalytic activity"/>
    <property type="evidence" value="ECO:0007669"/>
    <property type="project" value="InterPro"/>
</dbReference>
<evidence type="ECO:0000313" key="3">
    <source>
        <dbReference type="Proteomes" id="UP000621210"/>
    </source>
</evidence>